<keyword evidence="2" id="KW-1185">Reference proteome</keyword>
<gene>
    <name evidence="1" type="ORF">ACIKP7_12030</name>
</gene>
<protein>
    <submittedName>
        <fullName evidence="1">DUF2059 domain-containing protein</fullName>
    </submittedName>
</protein>
<evidence type="ECO:0000313" key="1">
    <source>
        <dbReference type="EMBL" id="MFJ1338849.1"/>
    </source>
</evidence>
<dbReference type="Proteomes" id="UP001615411">
    <property type="component" value="Unassembled WGS sequence"/>
</dbReference>
<name>A0ACC7LWB4_9PSED</name>
<accession>A0ACC7LWB4</accession>
<proteinExistence type="predicted"/>
<evidence type="ECO:0000313" key="2">
    <source>
        <dbReference type="Proteomes" id="UP001615411"/>
    </source>
</evidence>
<comment type="caution">
    <text evidence="1">The sequence shown here is derived from an EMBL/GenBank/DDBJ whole genome shotgun (WGS) entry which is preliminary data.</text>
</comment>
<dbReference type="EMBL" id="JBIUGF010000031">
    <property type="protein sequence ID" value="MFJ1338849.1"/>
    <property type="molecule type" value="Genomic_DNA"/>
</dbReference>
<reference evidence="1" key="1">
    <citation type="submission" date="2024-10" db="EMBL/GenBank/DDBJ databases">
        <title>Aeromonas and Pseudomonas from the Cagarras Archipelago, Rio de Janeiro, Brazil.</title>
        <authorList>
            <person name="Canellas A.L.B."/>
            <person name="Laport M.S."/>
        </authorList>
    </citation>
    <scope>NUCLEOTIDE SEQUENCE</scope>
    <source>
        <strain evidence="1">ACP-7</strain>
    </source>
</reference>
<sequence>MRVKIVGVIMGVVGTLGTALFNNWDKLFHEQDTVQATYSGYRPTGNFETEFRYYLEVSGARATMEYMQQQMSQAAKADLIAKRPEDAELIIKYADRMTKEAPRFEDVIKSLMPLYQKHFSLTEIQELNKFYSTDVMQGLVKKQPLLIQEAIPIQMKLFNNYMEQANKSLYEILSEESSRSHFDTARR</sequence>
<organism evidence="1 2">
    <name type="scientific">Pseudomonas caricapapayae</name>
    <dbReference type="NCBI Taxonomy" id="46678"/>
    <lineage>
        <taxon>Bacteria</taxon>
        <taxon>Pseudomonadati</taxon>
        <taxon>Pseudomonadota</taxon>
        <taxon>Gammaproteobacteria</taxon>
        <taxon>Pseudomonadales</taxon>
        <taxon>Pseudomonadaceae</taxon>
        <taxon>Pseudomonas</taxon>
    </lineage>
</organism>